<proteinExistence type="predicted"/>
<keyword evidence="3" id="KW-1185">Reference proteome</keyword>
<protein>
    <submittedName>
        <fullName evidence="2">Uncharacterized protein</fullName>
    </submittedName>
</protein>
<sequence>MGEALGYIVVVALVILGVVGTLAFWSDGSFKKDRPEPSMDAFYAEKNDQGGPRA</sequence>
<keyword evidence="1" id="KW-0812">Transmembrane</keyword>
<dbReference type="Proteomes" id="UP001501475">
    <property type="component" value="Unassembled WGS sequence"/>
</dbReference>
<gene>
    <name evidence="2" type="ORF">GCM10009810_37100</name>
</gene>
<comment type="caution">
    <text evidence="2">The sequence shown here is derived from an EMBL/GenBank/DDBJ whole genome shotgun (WGS) entry which is preliminary data.</text>
</comment>
<evidence type="ECO:0000313" key="3">
    <source>
        <dbReference type="Proteomes" id="UP001501475"/>
    </source>
</evidence>
<dbReference type="RefSeq" id="WP_324385965.1">
    <property type="nucleotide sequence ID" value="NZ_BAAAPN010000105.1"/>
</dbReference>
<feature type="transmembrane region" description="Helical" evidence="1">
    <location>
        <begin position="6"/>
        <end position="25"/>
    </location>
</feature>
<dbReference type="EMBL" id="BAAAPN010000105">
    <property type="protein sequence ID" value="GAA1776547.1"/>
    <property type="molecule type" value="Genomic_DNA"/>
</dbReference>
<name>A0ABN2L600_9MICO</name>
<accession>A0ABN2L600</accession>
<organism evidence="2 3">
    <name type="scientific">Nostocoides vanveenii</name>
    <dbReference type="NCBI Taxonomy" id="330835"/>
    <lineage>
        <taxon>Bacteria</taxon>
        <taxon>Bacillati</taxon>
        <taxon>Actinomycetota</taxon>
        <taxon>Actinomycetes</taxon>
        <taxon>Micrococcales</taxon>
        <taxon>Intrasporangiaceae</taxon>
        <taxon>Nostocoides</taxon>
    </lineage>
</organism>
<reference evidence="2 3" key="1">
    <citation type="journal article" date="2019" name="Int. J. Syst. Evol. Microbiol.">
        <title>The Global Catalogue of Microorganisms (GCM) 10K type strain sequencing project: providing services to taxonomists for standard genome sequencing and annotation.</title>
        <authorList>
            <consortium name="The Broad Institute Genomics Platform"/>
            <consortium name="The Broad Institute Genome Sequencing Center for Infectious Disease"/>
            <person name="Wu L."/>
            <person name="Ma J."/>
        </authorList>
    </citation>
    <scope>NUCLEOTIDE SEQUENCE [LARGE SCALE GENOMIC DNA]</scope>
    <source>
        <strain evidence="2 3">JCM 15591</strain>
    </source>
</reference>
<keyword evidence="1" id="KW-0472">Membrane</keyword>
<evidence type="ECO:0000256" key="1">
    <source>
        <dbReference type="SAM" id="Phobius"/>
    </source>
</evidence>
<keyword evidence="1" id="KW-1133">Transmembrane helix</keyword>
<evidence type="ECO:0000313" key="2">
    <source>
        <dbReference type="EMBL" id="GAA1776547.1"/>
    </source>
</evidence>